<protein>
    <submittedName>
        <fullName evidence="1">Uncharacterized protein</fullName>
    </submittedName>
</protein>
<feature type="non-terminal residue" evidence="1">
    <location>
        <position position="96"/>
    </location>
</feature>
<name>A0A6N2BRD7_SOLCI</name>
<feature type="non-terminal residue" evidence="1">
    <location>
        <position position="1"/>
    </location>
</feature>
<dbReference type="EMBL" id="RXGB01002581">
    <property type="protein sequence ID" value="TMW94603.1"/>
    <property type="molecule type" value="Genomic_DNA"/>
</dbReference>
<dbReference type="AlphaFoldDB" id="A0A6N2BRD7"/>
<organism evidence="1">
    <name type="scientific">Solanum chilense</name>
    <name type="common">Tomato</name>
    <name type="synonym">Lycopersicon chilense</name>
    <dbReference type="NCBI Taxonomy" id="4083"/>
    <lineage>
        <taxon>Eukaryota</taxon>
        <taxon>Viridiplantae</taxon>
        <taxon>Streptophyta</taxon>
        <taxon>Embryophyta</taxon>
        <taxon>Tracheophyta</taxon>
        <taxon>Spermatophyta</taxon>
        <taxon>Magnoliopsida</taxon>
        <taxon>eudicotyledons</taxon>
        <taxon>Gunneridae</taxon>
        <taxon>Pentapetalae</taxon>
        <taxon>asterids</taxon>
        <taxon>lamiids</taxon>
        <taxon>Solanales</taxon>
        <taxon>Solanaceae</taxon>
        <taxon>Solanoideae</taxon>
        <taxon>Solaneae</taxon>
        <taxon>Solanum</taxon>
        <taxon>Solanum subgen. Lycopersicon</taxon>
    </lineage>
</organism>
<comment type="caution">
    <text evidence="1">The sequence shown here is derived from an EMBL/GenBank/DDBJ whole genome shotgun (WGS) entry which is preliminary data.</text>
</comment>
<reference evidence="1" key="1">
    <citation type="submission" date="2019-05" db="EMBL/GenBank/DDBJ databases">
        <title>The de novo reference genome and transcriptome assemblies of the wild tomato species Solanum chilense.</title>
        <authorList>
            <person name="Stam R."/>
            <person name="Nosenko T."/>
            <person name="Hoerger A.C."/>
            <person name="Stephan W."/>
            <person name="Seidel M.A."/>
            <person name="Kuhn J.M.M."/>
            <person name="Haberer G."/>
            <person name="Tellier A."/>
        </authorList>
    </citation>
    <scope>NUCLEOTIDE SEQUENCE</scope>
    <source>
        <tissue evidence="1">Mature leaves</tissue>
    </source>
</reference>
<accession>A0A6N2BRD7</accession>
<evidence type="ECO:0000313" key="1">
    <source>
        <dbReference type="EMBL" id="TMW94603.1"/>
    </source>
</evidence>
<sequence>ISYFFYGIDAGVGAFNGVGAGQDQRATSCRRCGFLSTKCKKEDENSMMYFQTLSQAVNEFKNKRGSRAFYQRMFGIHLLHRPREGKNPFVDAIQNL</sequence>
<proteinExistence type="predicted"/>
<gene>
    <name evidence="1" type="ORF">EJD97_010028</name>
</gene>